<protein>
    <submittedName>
        <fullName evidence="2">DUF1553 domain-containing protein</fullName>
    </submittedName>
</protein>
<evidence type="ECO:0000259" key="1">
    <source>
        <dbReference type="PROSITE" id="PS50022"/>
    </source>
</evidence>
<feature type="domain" description="F5/8 type C" evidence="1">
    <location>
        <begin position="476"/>
        <end position="618"/>
    </location>
</feature>
<evidence type="ECO:0000313" key="3">
    <source>
        <dbReference type="Proteomes" id="UP000306196"/>
    </source>
</evidence>
<organism evidence="2 3">
    <name type="scientific">Phragmitibacter flavus</name>
    <dbReference type="NCBI Taxonomy" id="2576071"/>
    <lineage>
        <taxon>Bacteria</taxon>
        <taxon>Pseudomonadati</taxon>
        <taxon>Verrucomicrobiota</taxon>
        <taxon>Verrucomicrobiia</taxon>
        <taxon>Verrucomicrobiales</taxon>
        <taxon>Verrucomicrobiaceae</taxon>
        <taxon>Phragmitibacter</taxon>
    </lineage>
</organism>
<dbReference type="InterPro" id="IPR011444">
    <property type="entry name" value="DUF1549"/>
</dbReference>
<dbReference type="PROSITE" id="PS50022">
    <property type="entry name" value="FA58C_3"/>
    <property type="match status" value="1"/>
</dbReference>
<proteinExistence type="predicted"/>
<dbReference type="PANTHER" id="PTHR35889">
    <property type="entry name" value="CYCLOINULO-OLIGOSACCHARIDE FRUCTANOTRANSFERASE-RELATED"/>
    <property type="match status" value="1"/>
</dbReference>
<dbReference type="AlphaFoldDB" id="A0A5R8KD11"/>
<reference evidence="2 3" key="1">
    <citation type="submission" date="2019-05" db="EMBL/GenBank/DDBJ databases">
        <title>Verrucobacter flavum gen. nov., sp. nov. a new member of the family Verrucomicrobiaceae.</title>
        <authorList>
            <person name="Szuroczki S."/>
            <person name="Abbaszade G."/>
            <person name="Szabo A."/>
            <person name="Felfoldi T."/>
            <person name="Schumann P."/>
            <person name="Boka K."/>
            <person name="Keki Z."/>
            <person name="Toumi M."/>
            <person name="Toth E."/>
        </authorList>
    </citation>
    <scope>NUCLEOTIDE SEQUENCE [LARGE SCALE GENOMIC DNA]</scope>
    <source>
        <strain evidence="2 3">MG-N-17</strain>
    </source>
</reference>
<dbReference type="PANTHER" id="PTHR35889:SF3">
    <property type="entry name" value="F-BOX DOMAIN-CONTAINING PROTEIN"/>
    <property type="match status" value="1"/>
</dbReference>
<evidence type="ECO:0000313" key="2">
    <source>
        <dbReference type="EMBL" id="TLD70196.1"/>
    </source>
</evidence>
<dbReference type="Pfam" id="PF07583">
    <property type="entry name" value="PSCyt2"/>
    <property type="match status" value="1"/>
</dbReference>
<dbReference type="EMBL" id="VAUV01000009">
    <property type="protein sequence ID" value="TLD70196.1"/>
    <property type="molecule type" value="Genomic_DNA"/>
</dbReference>
<gene>
    <name evidence="2" type="ORF">FEM03_13480</name>
</gene>
<sequence>MILLVGGMGMGMAAEASVDAEGVVFFEEKIRPVLVEYCYDCHSAGAKKVKGNLLLDTKAGWERGGDSGEASLVPGDAGASLLIRSLAHAEGADLQMPPKKKLPERVIADFVTWVEMGAPDPRTGVAGEVKRADKSWWSLQPLKAVTEVAGNVVEGSGVIDGLVEKGLREKGLAMNGAAGARELIRRMSYDVTGLPPTMEEVREFESAFAKDEERSVVRLVDRLLASPHYGERWGRHWLDVVRFGESRGFERNLIHDQLWLFRDYVIGSINEDKPFNQFMVEHLAGDVVGKDDPKVEIGTAFLTSGPYDDVGNQDALAQAVIRSDTLDDMVTATGSAFLGLTVNCARCHHHKFDPIPTEDYYRIKSAFEGVQHGTRTLATAEEKRRFEAVTKPLEGRKGELGKEKLALQTAIVERAKLLPKVEATRPVASAQLTEEKFEPVRAGMLRFTVLGTSATVTSGVNGRVDEFEVWSSGKDSRNVALAANGGKVEGAAGRVAEDFDGAYGVQRVNDGKYGVRWIIGSPAVLVVKFAKPELIERVTFSHDRLAGKDEPVPGLGPSVVEYELEVSEDEGKTWKRVADSLDRKALNEEMARARTLRLGSTKEELERLRELDGELAEVQSKLSAVAPLPVAWAGKFSQPDKPTVVFRGGDVSKPGEVVKPSSLAVLDAVTKGYELPVEAKEGERRLALAKWMVDDGNPLTARVLANRVWHYHFGIGLVDTPGDFGFLGSLPTHPELLDWLALRLQHHGWKLKGLHRDILLSRTYRQSAKWDEKASKVDSASRLLWRFPPRRLGAEEVRDTVLLVAGRLDVKMGGPGFRLYDYKNDNVSTYVPREVVGPETYRRAVYHQNARASVVDVLSEFDFPDTAFAAPKRANTTTPMQALVMMNHSFAMDMAKAFAERVKAEFGGDDGGDVEGQIRGAFAVCFQREPRDDEISAARELWQEHGAVALCRALLNTNELIYLE</sequence>
<dbReference type="Pfam" id="PF07635">
    <property type="entry name" value="PSCyt1"/>
    <property type="match status" value="1"/>
</dbReference>
<dbReference type="Proteomes" id="UP000306196">
    <property type="component" value="Unassembled WGS sequence"/>
</dbReference>
<dbReference type="Pfam" id="PF07587">
    <property type="entry name" value="PSD1"/>
    <property type="match status" value="1"/>
</dbReference>
<dbReference type="InterPro" id="IPR011429">
    <property type="entry name" value="Cyt_c_Planctomycete-type"/>
</dbReference>
<comment type="caution">
    <text evidence="2">The sequence shown here is derived from an EMBL/GenBank/DDBJ whole genome shotgun (WGS) entry which is preliminary data.</text>
</comment>
<dbReference type="InterPro" id="IPR022655">
    <property type="entry name" value="DUF1553"/>
</dbReference>
<dbReference type="InterPro" id="IPR000421">
    <property type="entry name" value="FA58C"/>
</dbReference>
<name>A0A5R8KD11_9BACT</name>
<accession>A0A5R8KD11</accession>
<keyword evidence="3" id="KW-1185">Reference proteome</keyword>